<sequence length="218" mass="25242">MVGFKLCFVCFLNFKVSDWWEEFIYLVDRSSIVINSNYYTLGLAGYSRTMSCRQASRAAGFVSSLLAFRRSINTENLKPAAFHLVLEDFPAELEVDSDSEQLSHISKRLFHGKGYDRWFEKSFNLVVFSDGHNESLKRLAYEAINSHQRVTKMACTGMGIDRHLFALFIVSRFLVEKSEFLECVLQETWGMSTSQVKHISFVTIRLQFLRLLIPRFCT</sequence>
<dbReference type="SUPFAM" id="SSF52777">
    <property type="entry name" value="CoA-dependent acyltransferases"/>
    <property type="match status" value="2"/>
</dbReference>
<accession>A0A7E6EJT4</accession>
<name>A0A7E6EJT4_9MOLL</name>
<feature type="domain" description="Choline/carnitine acyltransferase" evidence="4">
    <location>
        <begin position="135"/>
        <end position="200"/>
    </location>
</feature>
<dbReference type="GO" id="GO:0009437">
    <property type="term" value="P:carnitine metabolic process"/>
    <property type="evidence" value="ECO:0007669"/>
    <property type="project" value="TreeGrafter"/>
</dbReference>
<dbReference type="GO" id="GO:0006631">
    <property type="term" value="P:fatty acid metabolic process"/>
    <property type="evidence" value="ECO:0007669"/>
    <property type="project" value="TreeGrafter"/>
</dbReference>
<dbReference type="PANTHER" id="PTHR22589">
    <property type="entry name" value="CARNITINE O-ACYLTRANSFERASE"/>
    <property type="match status" value="1"/>
</dbReference>
<dbReference type="InterPro" id="IPR039551">
    <property type="entry name" value="Cho/carn_acyl_trans"/>
</dbReference>
<dbReference type="Proteomes" id="UP000515154">
    <property type="component" value="Unplaced"/>
</dbReference>
<reference evidence="6" key="1">
    <citation type="submission" date="2025-08" db="UniProtKB">
        <authorList>
            <consortium name="RefSeq"/>
        </authorList>
    </citation>
    <scope>IDENTIFICATION</scope>
</reference>
<dbReference type="InterPro" id="IPR000542">
    <property type="entry name" value="Carn_acyl_trans"/>
</dbReference>
<dbReference type="InterPro" id="IPR042231">
    <property type="entry name" value="Cho/carn_acyl_trans_2"/>
</dbReference>
<dbReference type="KEGG" id="osn:118761819"/>
<dbReference type="Gene3D" id="3.30.559.10">
    <property type="entry name" value="Chloramphenicol acetyltransferase-like domain"/>
    <property type="match status" value="1"/>
</dbReference>
<dbReference type="RefSeq" id="XP_036355871.1">
    <property type="nucleotide sequence ID" value="XM_036499978.1"/>
</dbReference>
<organism evidence="5 6">
    <name type="scientific">Octopus sinensis</name>
    <name type="common">East Asian common octopus</name>
    <dbReference type="NCBI Taxonomy" id="2607531"/>
    <lineage>
        <taxon>Eukaryota</taxon>
        <taxon>Metazoa</taxon>
        <taxon>Spiralia</taxon>
        <taxon>Lophotrochozoa</taxon>
        <taxon>Mollusca</taxon>
        <taxon>Cephalopoda</taxon>
        <taxon>Coleoidea</taxon>
        <taxon>Octopodiformes</taxon>
        <taxon>Octopoda</taxon>
        <taxon>Incirrata</taxon>
        <taxon>Octopodidae</taxon>
        <taxon>Octopus</taxon>
    </lineage>
</organism>
<keyword evidence="3" id="KW-0012">Acyltransferase</keyword>
<dbReference type="Pfam" id="PF00755">
    <property type="entry name" value="Carn_acyltransf"/>
    <property type="match status" value="2"/>
</dbReference>
<evidence type="ECO:0000256" key="2">
    <source>
        <dbReference type="ARBA" id="ARBA00022679"/>
    </source>
</evidence>
<dbReference type="Gene3D" id="3.30.559.70">
    <property type="entry name" value="Choline/Carnitine o-acyltransferase, domain 2"/>
    <property type="match status" value="1"/>
</dbReference>
<dbReference type="PANTHER" id="PTHR22589:SF31">
    <property type="entry name" value="CARNITINE O-PALMITOYLTRANSFERASE"/>
    <property type="match status" value="1"/>
</dbReference>
<evidence type="ECO:0000256" key="1">
    <source>
        <dbReference type="ARBA" id="ARBA00005232"/>
    </source>
</evidence>
<evidence type="ECO:0000313" key="5">
    <source>
        <dbReference type="Proteomes" id="UP000515154"/>
    </source>
</evidence>
<dbReference type="GO" id="GO:0004095">
    <property type="term" value="F:carnitine O-palmitoyltransferase activity"/>
    <property type="evidence" value="ECO:0007669"/>
    <property type="project" value="TreeGrafter"/>
</dbReference>
<keyword evidence="2" id="KW-0808">Transferase</keyword>
<dbReference type="AlphaFoldDB" id="A0A7E6EJT4"/>
<comment type="similarity">
    <text evidence="1">Belongs to the carnitine/choline acetyltransferase family.</text>
</comment>
<keyword evidence="5" id="KW-1185">Reference proteome</keyword>
<proteinExistence type="inferred from homology"/>
<evidence type="ECO:0000313" key="6">
    <source>
        <dbReference type="RefSeq" id="XP_036355871.1"/>
    </source>
</evidence>
<dbReference type="GO" id="GO:0005739">
    <property type="term" value="C:mitochondrion"/>
    <property type="evidence" value="ECO:0007669"/>
    <property type="project" value="TreeGrafter"/>
</dbReference>
<gene>
    <name evidence="6" type="primary">LOC118761819</name>
</gene>
<evidence type="ECO:0000256" key="3">
    <source>
        <dbReference type="ARBA" id="ARBA00023315"/>
    </source>
</evidence>
<dbReference type="InterPro" id="IPR023213">
    <property type="entry name" value="CAT-like_dom_sf"/>
</dbReference>
<protein>
    <submittedName>
        <fullName evidence="6">Carnitine O-palmitoyltransferase 1, brain isoform-like</fullName>
    </submittedName>
</protein>
<evidence type="ECO:0000259" key="4">
    <source>
        <dbReference type="Pfam" id="PF00755"/>
    </source>
</evidence>
<feature type="domain" description="Choline/carnitine acyltransferase" evidence="4">
    <location>
        <begin position="16"/>
        <end position="80"/>
    </location>
</feature>